<gene>
    <name evidence="2" type="ORF">CCR75_009288</name>
</gene>
<feature type="transmembrane region" description="Helical" evidence="1">
    <location>
        <begin position="6"/>
        <end position="25"/>
    </location>
</feature>
<keyword evidence="1" id="KW-0812">Transmembrane</keyword>
<dbReference type="KEGG" id="blac:94353000"/>
<organism evidence="2 3">
    <name type="scientific">Bremia lactucae</name>
    <name type="common">Lettuce downy mildew</name>
    <dbReference type="NCBI Taxonomy" id="4779"/>
    <lineage>
        <taxon>Eukaryota</taxon>
        <taxon>Sar</taxon>
        <taxon>Stramenopiles</taxon>
        <taxon>Oomycota</taxon>
        <taxon>Peronosporomycetes</taxon>
        <taxon>Peronosporales</taxon>
        <taxon>Peronosporaceae</taxon>
        <taxon>Bremia</taxon>
    </lineage>
</organism>
<feature type="transmembrane region" description="Helical" evidence="1">
    <location>
        <begin position="37"/>
        <end position="59"/>
    </location>
</feature>
<dbReference type="GeneID" id="94353000"/>
<evidence type="ECO:0000256" key="1">
    <source>
        <dbReference type="SAM" id="Phobius"/>
    </source>
</evidence>
<keyword evidence="1" id="KW-0472">Membrane</keyword>
<dbReference type="EMBL" id="SHOA02000006">
    <property type="protein sequence ID" value="TDH67033.1"/>
    <property type="molecule type" value="Genomic_DNA"/>
</dbReference>
<evidence type="ECO:0000313" key="3">
    <source>
        <dbReference type="Proteomes" id="UP000294530"/>
    </source>
</evidence>
<evidence type="ECO:0000313" key="2">
    <source>
        <dbReference type="EMBL" id="TDH67033.1"/>
    </source>
</evidence>
<feature type="transmembrane region" description="Helical" evidence="1">
    <location>
        <begin position="146"/>
        <end position="167"/>
    </location>
</feature>
<feature type="transmembrane region" description="Helical" evidence="1">
    <location>
        <begin position="179"/>
        <end position="198"/>
    </location>
</feature>
<dbReference type="Proteomes" id="UP000294530">
    <property type="component" value="Unassembled WGS sequence"/>
</dbReference>
<proteinExistence type="predicted"/>
<accession>A0A976ICF2</accession>
<comment type="caution">
    <text evidence="2">The sequence shown here is derived from an EMBL/GenBank/DDBJ whole genome shotgun (WGS) entry which is preliminary data.</text>
</comment>
<reference evidence="2 3" key="1">
    <citation type="journal article" date="2021" name="Genome Biol.">
        <title>AFLAP: assembly-free linkage analysis pipeline using k-mers from genome sequencing data.</title>
        <authorList>
            <person name="Fletcher K."/>
            <person name="Zhang L."/>
            <person name="Gil J."/>
            <person name="Han R."/>
            <person name="Cavanaugh K."/>
            <person name="Michelmore R."/>
        </authorList>
    </citation>
    <scope>NUCLEOTIDE SEQUENCE [LARGE SCALE GENOMIC DNA]</scope>
    <source>
        <strain evidence="2 3">SF5</strain>
    </source>
</reference>
<dbReference type="OrthoDB" id="10470286at2759"/>
<sequence>MWTSLALTFISVSCAATGITSFTLWRSWDLQVSSVRWLFFIFFLCYFAFCLSRAIYMVVGLTQPLETTTDVSNSLLSYQYSRLGVFAVLHFKVSSDALITTLLVFGDCALFAVATWSFPLAYELGLIATRSMDRGVGKEKEQIQWYLWRVWMVIGAFAIVETTLAAVRRGYTGYTQRCLLAVYVVQFTSFLYMVWNLIRLKCGGRKFEHVQGQFVPSPIYQRLSRIMYEL</sequence>
<name>A0A976ICF2_BRELC</name>
<feature type="transmembrane region" description="Helical" evidence="1">
    <location>
        <begin position="97"/>
        <end position="125"/>
    </location>
</feature>
<dbReference type="RefSeq" id="XP_067816532.1">
    <property type="nucleotide sequence ID" value="XM_067967329.1"/>
</dbReference>
<protein>
    <submittedName>
        <fullName evidence="2">Uncharacterized protein</fullName>
    </submittedName>
</protein>
<dbReference type="AlphaFoldDB" id="A0A976ICF2"/>
<keyword evidence="1" id="KW-1133">Transmembrane helix</keyword>
<keyword evidence="3" id="KW-1185">Reference proteome</keyword>